<name>A0AAD2EPT1_9RALS</name>
<evidence type="ECO:0008006" key="4">
    <source>
        <dbReference type="Google" id="ProtNLM"/>
    </source>
</evidence>
<protein>
    <recommendedName>
        <fullName evidence="4">Apea-like HEPN domain-containing protein</fullName>
    </recommendedName>
</protein>
<organism evidence="2 3">
    <name type="scientific">Ralstonia wenshanensis</name>
    <dbReference type="NCBI Taxonomy" id="2842456"/>
    <lineage>
        <taxon>Bacteria</taxon>
        <taxon>Pseudomonadati</taxon>
        <taxon>Pseudomonadota</taxon>
        <taxon>Betaproteobacteria</taxon>
        <taxon>Burkholderiales</taxon>
        <taxon>Burkholderiaceae</taxon>
        <taxon>Ralstonia</taxon>
    </lineage>
</organism>
<sequence>MASRNTGILDYAKNWGCGEGERLPLLLFVQRARELLLHTSSMLVRKMHASPFSIARELHFILYQHKRTPHSSTEVNAKFLISEFNEALRDDAVARSLVGDRLDFINQSFSGVDDINNKLEVIELTLARLAQGRYLTMCAEGVLDIVKSGGSEKKRLLALTEGFVLGVRDAGYPAQTIYHLLNVAFLDKKRSPVSADEMLNGFFSYFDLEQHEYKVYIGVSDVHDGKEEIFKSIDAKYMDSSSTEVQQFMDRLPASTRRFFSEVAMDGIVVIDPVKALDPQSARQAAEKHMRLLDDLLRFSGHRAQFKLNNPALVVQVDKDAKFVHSNRPKSAVLRMPHVHEGGNDLRDIAAVLRSTKSSSRQRFLRAVELHGTALSSPEEESQLLNLWIAFETLFVTGAHGSKVSEVLASATPYVAGCWIGYELQELWAEVDAKHREEWRGAISESEIASKYDDESVRFIAAIALRKFEKEMTNFLGSLDGNPLLRCKIFGCIEWAQSPKKILRHLDEVRSRVSVDINRIYRYRNQLVHIGQAIGDLGAVVQSAHQYLDLVLNLLILMLGKTGGPRTIEQANIEIKIKEDRQRALLEANSKAEREGDDESFLLLLTGRPLLA</sequence>
<accession>A0AAD2EPT1</accession>
<dbReference type="Proteomes" id="UP001189915">
    <property type="component" value="Unassembled WGS sequence"/>
</dbReference>
<evidence type="ECO:0000313" key="2">
    <source>
        <dbReference type="EMBL" id="CAJ0693262.1"/>
    </source>
</evidence>
<dbReference type="AlphaFoldDB" id="A0AAD2EPT1"/>
<keyword evidence="1" id="KW-0175">Coiled coil</keyword>
<evidence type="ECO:0000256" key="1">
    <source>
        <dbReference type="SAM" id="Coils"/>
    </source>
</evidence>
<evidence type="ECO:0000313" key="3">
    <source>
        <dbReference type="Proteomes" id="UP001189915"/>
    </source>
</evidence>
<comment type="caution">
    <text evidence="2">The sequence shown here is derived from an EMBL/GenBank/DDBJ whole genome shotgun (WGS) entry which is preliminary data.</text>
</comment>
<dbReference type="EMBL" id="CATWAF010000002">
    <property type="protein sequence ID" value="CAJ0693262.1"/>
    <property type="molecule type" value="Genomic_DNA"/>
</dbReference>
<gene>
    <name evidence="2" type="ORF">LMG18091_01752</name>
</gene>
<keyword evidence="3" id="KW-1185">Reference proteome</keyword>
<feature type="coiled-coil region" evidence="1">
    <location>
        <begin position="568"/>
        <end position="595"/>
    </location>
</feature>
<reference evidence="2 3" key="1">
    <citation type="submission" date="2023-07" db="EMBL/GenBank/DDBJ databases">
        <authorList>
            <person name="Peeters C."/>
        </authorList>
    </citation>
    <scope>NUCLEOTIDE SEQUENCE [LARGE SCALE GENOMIC DNA]</scope>
    <source>
        <strain evidence="2 3">LMG 18091</strain>
    </source>
</reference>
<proteinExistence type="predicted"/>